<evidence type="ECO:0000256" key="2">
    <source>
        <dbReference type="ARBA" id="ARBA00004924"/>
    </source>
</evidence>
<proteinExistence type="inferred from homology"/>
<evidence type="ECO:0000313" key="9">
    <source>
        <dbReference type="Proteomes" id="UP000494363"/>
    </source>
</evidence>
<evidence type="ECO:0000256" key="3">
    <source>
        <dbReference type="ARBA" id="ARBA00007588"/>
    </source>
</evidence>
<dbReference type="GO" id="GO:0006879">
    <property type="term" value="P:intracellular iron ion homeostasis"/>
    <property type="evidence" value="ECO:0007669"/>
    <property type="project" value="TreeGrafter"/>
</dbReference>
<dbReference type="Gene3D" id="3.50.50.60">
    <property type="entry name" value="FAD/NAD(P)-binding domain"/>
    <property type="match status" value="1"/>
</dbReference>
<dbReference type="GO" id="GO:0004497">
    <property type="term" value="F:monooxygenase activity"/>
    <property type="evidence" value="ECO:0007669"/>
    <property type="project" value="UniProtKB-KW"/>
</dbReference>
<evidence type="ECO:0000256" key="4">
    <source>
        <dbReference type="ARBA" id="ARBA00022630"/>
    </source>
</evidence>
<dbReference type="InterPro" id="IPR036188">
    <property type="entry name" value="FAD/NAD-bd_sf"/>
</dbReference>
<evidence type="ECO:0000256" key="7">
    <source>
        <dbReference type="ARBA" id="ARBA00023002"/>
    </source>
</evidence>
<dbReference type="Proteomes" id="UP000494363">
    <property type="component" value="Unassembled WGS sequence"/>
</dbReference>
<evidence type="ECO:0000256" key="5">
    <source>
        <dbReference type="ARBA" id="ARBA00022827"/>
    </source>
</evidence>
<gene>
    <name evidence="8" type="primary">pvdA_1</name>
    <name evidence="8" type="ORF">LMG29542_07174</name>
</gene>
<comment type="pathway">
    <text evidence="2">Siderophore biosynthesis.</text>
</comment>
<dbReference type="EC" id="1.14.13.195" evidence="8"/>
<sequence length="86" mass="9778">MIGGGQSADKVFADLVRCFPHVNVSLVMRAGALKPADDSPFVNEIFSPQFTDIFYGQTEHARHALLERYRYTNYSVIGRPLIERIY</sequence>
<keyword evidence="4" id="KW-0285">Flavoprotein</keyword>
<comment type="cofactor">
    <cofactor evidence="1">
        <name>FAD</name>
        <dbReference type="ChEBI" id="CHEBI:57692"/>
    </cofactor>
</comment>
<evidence type="ECO:0000256" key="1">
    <source>
        <dbReference type="ARBA" id="ARBA00001974"/>
    </source>
</evidence>
<evidence type="ECO:0000313" key="8">
    <source>
        <dbReference type="EMBL" id="CAB3773287.1"/>
    </source>
</evidence>
<dbReference type="EMBL" id="CADIKH010000072">
    <property type="protein sequence ID" value="CAB3773287.1"/>
    <property type="molecule type" value="Genomic_DNA"/>
</dbReference>
<accession>A0A6J5F753</accession>
<evidence type="ECO:0000256" key="6">
    <source>
        <dbReference type="ARBA" id="ARBA00022857"/>
    </source>
</evidence>
<protein>
    <submittedName>
        <fullName evidence="8">L-ornithine N(5)-monooxygenase</fullName>
        <ecNumber evidence="8">1.14.13.195</ecNumber>
    </submittedName>
</protein>
<keyword evidence="5" id="KW-0274">FAD</keyword>
<keyword evidence="6" id="KW-0521">NADP</keyword>
<dbReference type="AlphaFoldDB" id="A0A6J5F753"/>
<organism evidence="8 9">
    <name type="scientific">Paraburkholderia humisilvae</name>
    <dbReference type="NCBI Taxonomy" id="627669"/>
    <lineage>
        <taxon>Bacteria</taxon>
        <taxon>Pseudomonadati</taxon>
        <taxon>Pseudomonadota</taxon>
        <taxon>Betaproteobacteria</taxon>
        <taxon>Burkholderiales</taxon>
        <taxon>Burkholderiaceae</taxon>
        <taxon>Paraburkholderia</taxon>
    </lineage>
</organism>
<dbReference type="Pfam" id="PF13434">
    <property type="entry name" value="Lys_Orn_oxgnase"/>
    <property type="match status" value="1"/>
</dbReference>
<keyword evidence="8" id="KW-0503">Monooxygenase</keyword>
<dbReference type="PANTHER" id="PTHR42802:SF1">
    <property type="entry name" value="L-ORNITHINE N(5)-MONOOXYGENASE"/>
    <property type="match status" value="1"/>
</dbReference>
<dbReference type="PANTHER" id="PTHR42802">
    <property type="entry name" value="MONOOXYGENASE"/>
    <property type="match status" value="1"/>
</dbReference>
<keyword evidence="9" id="KW-1185">Reference proteome</keyword>
<reference evidence="8 9" key="1">
    <citation type="submission" date="2020-04" db="EMBL/GenBank/DDBJ databases">
        <authorList>
            <person name="De Canck E."/>
        </authorList>
    </citation>
    <scope>NUCLEOTIDE SEQUENCE [LARGE SCALE GENOMIC DNA]</scope>
    <source>
        <strain evidence="8 9">LMG 29542</strain>
    </source>
</reference>
<comment type="similarity">
    <text evidence="3">Belongs to the lysine N(6)-hydroxylase/L-ornithine N(5)-oxygenase family.</text>
</comment>
<name>A0A6J5F753_9BURK</name>
<dbReference type="InterPro" id="IPR025700">
    <property type="entry name" value="Lys/Orn_oxygenase"/>
</dbReference>
<keyword evidence="7 8" id="KW-0560">Oxidoreductase</keyword>